<reference evidence="1" key="1">
    <citation type="journal article" date="2020" name="Nature">
        <title>Giant virus diversity and host interactions through global metagenomics.</title>
        <authorList>
            <person name="Schulz F."/>
            <person name="Roux S."/>
            <person name="Paez-Espino D."/>
            <person name="Jungbluth S."/>
            <person name="Walsh D.A."/>
            <person name="Denef V.J."/>
            <person name="McMahon K.D."/>
            <person name="Konstantinidis K.T."/>
            <person name="Eloe-Fadrosh E.A."/>
            <person name="Kyrpides N.C."/>
            <person name="Woyke T."/>
        </authorList>
    </citation>
    <scope>NUCLEOTIDE SEQUENCE</scope>
    <source>
        <strain evidence="1">GVMAG-S-ERX556022-25</strain>
    </source>
</reference>
<dbReference type="EMBL" id="MN738810">
    <property type="protein sequence ID" value="QHS84630.1"/>
    <property type="molecule type" value="Genomic_DNA"/>
</dbReference>
<protein>
    <submittedName>
        <fullName evidence="1">Uncharacterized protein</fullName>
    </submittedName>
</protein>
<dbReference type="AlphaFoldDB" id="A0A6C0AZ98"/>
<organism evidence="1">
    <name type="scientific">viral metagenome</name>
    <dbReference type="NCBI Taxonomy" id="1070528"/>
    <lineage>
        <taxon>unclassified sequences</taxon>
        <taxon>metagenomes</taxon>
        <taxon>organismal metagenomes</taxon>
    </lineage>
</organism>
<proteinExistence type="predicted"/>
<evidence type="ECO:0000313" key="1">
    <source>
        <dbReference type="EMBL" id="QHS84630.1"/>
    </source>
</evidence>
<name>A0A6C0AZ98_9ZZZZ</name>
<sequence>MNWDNLPDDLVRYILFFRKLLMCNHPAATKIQSVWNCYRIRVLIGRFHMLRYLKDFKKWNPTINEFLKRSRL</sequence>
<accession>A0A6C0AZ98</accession>